<dbReference type="GO" id="GO:0005634">
    <property type="term" value="C:nucleus"/>
    <property type="evidence" value="ECO:0007669"/>
    <property type="project" value="UniProtKB-SubCell"/>
</dbReference>
<feature type="domain" description="Clp1 P-loop" evidence="8">
    <location>
        <begin position="119"/>
        <end position="300"/>
    </location>
</feature>
<dbReference type="InterPro" id="IPR027417">
    <property type="entry name" value="P-loop_NTPase"/>
</dbReference>
<comment type="caution">
    <text evidence="9">The sequence shown here is derived from an EMBL/GenBank/DDBJ whole genome shotgun (WGS) entry which is preliminary data.</text>
</comment>
<dbReference type="InterPro" id="IPR010655">
    <property type="entry name" value="Clp1_C"/>
</dbReference>
<dbReference type="GO" id="GO:0005524">
    <property type="term" value="F:ATP binding"/>
    <property type="evidence" value="ECO:0007669"/>
    <property type="project" value="UniProtKB-KW"/>
</dbReference>
<feature type="domain" description="Clp1 N-terminal" evidence="7">
    <location>
        <begin position="14"/>
        <end position="104"/>
    </location>
</feature>
<evidence type="ECO:0000313" key="9">
    <source>
        <dbReference type="EMBL" id="GMS89274.1"/>
    </source>
</evidence>
<evidence type="ECO:0000256" key="1">
    <source>
        <dbReference type="ARBA" id="ARBA00004123"/>
    </source>
</evidence>
<evidence type="ECO:0000259" key="6">
    <source>
        <dbReference type="Pfam" id="PF06807"/>
    </source>
</evidence>
<dbReference type="PANTHER" id="PTHR12755">
    <property type="entry name" value="CLEAVAGE/POLYADENYLATION FACTOR IA SUBUNIT CLP1P"/>
    <property type="match status" value="1"/>
</dbReference>
<dbReference type="SUPFAM" id="SSF52540">
    <property type="entry name" value="P-loop containing nucleoside triphosphate hydrolases"/>
    <property type="match status" value="2"/>
</dbReference>
<reference evidence="9" key="1">
    <citation type="submission" date="2023-10" db="EMBL/GenBank/DDBJ databases">
        <title>Genome assembly of Pristionchus species.</title>
        <authorList>
            <person name="Yoshida K."/>
            <person name="Sommer R.J."/>
        </authorList>
    </citation>
    <scope>NUCLEOTIDE SEQUENCE</scope>
    <source>
        <strain evidence="9">RS0144</strain>
    </source>
</reference>
<dbReference type="GO" id="GO:0031124">
    <property type="term" value="P:mRNA 3'-end processing"/>
    <property type="evidence" value="ECO:0007669"/>
    <property type="project" value="InterPro"/>
</dbReference>
<keyword evidence="2" id="KW-0507">mRNA processing</keyword>
<dbReference type="GO" id="GO:0006388">
    <property type="term" value="P:tRNA splicing, via endonucleolytic cleavage and ligation"/>
    <property type="evidence" value="ECO:0007669"/>
    <property type="project" value="TreeGrafter"/>
</dbReference>
<dbReference type="Pfam" id="PF16575">
    <property type="entry name" value="CLP1_P"/>
    <property type="match status" value="1"/>
</dbReference>
<sequence length="442" mass="48537">LICRSTMSDVQEIKLNEDTELRIVVDEGEAIVELAEGRAEIFGSELEKHKKYTFQKGSRIAIFTYEGATVDVAGSGANSYTSDQTPMVIYLNTHAALEQIRKQAESDPSHRGPRIMLVGPTDVGKSTVCRILCNYSVRMGRSPILVDLDVGQGDISVPGTMGAIFINKMADIMEGFDCSRPLVFNFGATTPSENLPLYDLLVKELAEVINQRCAVNRDSNIGGVIINTCGWVHGDGYQCLVNAAEAFEVESVVVIDHERLYNDLKRDLPAFVKILHQPKSGGTETRSKEMRAATRSERIHRVSLPYPPSNPPIIPLQYFYGTSSSRLNPYTFEVNFSDIVLAKIGAEQLPESCLPFGAKVDDHNTKVIGVKPSSALLHNLLAISPSSSISQNVLKETVLGFVVVNEVNEEAQTLTIISPQQELPSSVLIVTSIKFVDDRTIH</sequence>
<gene>
    <name evidence="9" type="ORF">PENTCL1PPCAC_11449</name>
</gene>
<organism evidence="9 10">
    <name type="scientific">Pristionchus entomophagus</name>
    <dbReference type="NCBI Taxonomy" id="358040"/>
    <lineage>
        <taxon>Eukaryota</taxon>
        <taxon>Metazoa</taxon>
        <taxon>Ecdysozoa</taxon>
        <taxon>Nematoda</taxon>
        <taxon>Chromadorea</taxon>
        <taxon>Rhabditida</taxon>
        <taxon>Rhabditina</taxon>
        <taxon>Diplogasteromorpha</taxon>
        <taxon>Diplogasteroidea</taxon>
        <taxon>Neodiplogasteridae</taxon>
        <taxon>Pristionchus</taxon>
    </lineage>
</organism>
<dbReference type="Gene3D" id="2.40.30.330">
    <property type="entry name" value="Pre-mRNA cleavage complex subunit Clp1, C-terminal domain"/>
    <property type="match status" value="1"/>
</dbReference>
<dbReference type="EMBL" id="BTSX01000003">
    <property type="protein sequence ID" value="GMS89274.1"/>
    <property type="molecule type" value="Genomic_DNA"/>
</dbReference>
<dbReference type="Gene3D" id="2.60.120.1030">
    <property type="entry name" value="Clp1, DNA binding domain"/>
    <property type="match status" value="1"/>
</dbReference>
<accession>A0AAV5T9I1</accession>
<evidence type="ECO:0000259" key="7">
    <source>
        <dbReference type="Pfam" id="PF16573"/>
    </source>
</evidence>
<dbReference type="InterPro" id="IPR032324">
    <property type="entry name" value="Clp1_N"/>
</dbReference>
<protein>
    <submittedName>
        <fullName evidence="9">Uncharacterized protein</fullName>
    </submittedName>
</protein>
<feature type="non-terminal residue" evidence="9">
    <location>
        <position position="1"/>
    </location>
</feature>
<evidence type="ECO:0000256" key="2">
    <source>
        <dbReference type="ARBA" id="ARBA00022664"/>
    </source>
</evidence>
<dbReference type="InterPro" id="IPR045116">
    <property type="entry name" value="Clp1/Grc3"/>
</dbReference>
<keyword evidence="4" id="KW-0067">ATP-binding</keyword>
<evidence type="ECO:0000256" key="5">
    <source>
        <dbReference type="ARBA" id="ARBA00023242"/>
    </source>
</evidence>
<name>A0AAV5T9I1_9BILA</name>
<dbReference type="InterPro" id="IPR038239">
    <property type="entry name" value="Clp1_N_sf"/>
</dbReference>
<feature type="domain" description="Clp1 C-terminal" evidence="6">
    <location>
        <begin position="327"/>
        <end position="437"/>
    </location>
</feature>
<evidence type="ECO:0000313" key="10">
    <source>
        <dbReference type="Proteomes" id="UP001432027"/>
    </source>
</evidence>
<keyword evidence="10" id="KW-1185">Reference proteome</keyword>
<dbReference type="Pfam" id="PF06807">
    <property type="entry name" value="Clp1"/>
    <property type="match status" value="1"/>
</dbReference>
<dbReference type="FunFam" id="2.60.120.1030:FF:000001">
    <property type="entry name" value="Protein CLP1 homolog 5"/>
    <property type="match status" value="1"/>
</dbReference>
<proteinExistence type="predicted"/>
<dbReference type="PANTHER" id="PTHR12755:SF6">
    <property type="entry name" value="POLYRIBONUCLEOTIDE 5'-HYDROXYL-KINASE CLP1"/>
    <property type="match status" value="1"/>
</dbReference>
<dbReference type="CDD" id="cd01983">
    <property type="entry name" value="SIMIBI"/>
    <property type="match status" value="1"/>
</dbReference>
<dbReference type="FunFam" id="3.40.50.300:FF:000454">
    <property type="entry name" value="Protein CLP1 homolog"/>
    <property type="match status" value="1"/>
</dbReference>
<dbReference type="AlphaFoldDB" id="A0AAV5T9I1"/>
<dbReference type="GO" id="GO:0051731">
    <property type="term" value="F:polynucleotide 5'-hydroxyl-kinase activity"/>
    <property type="evidence" value="ECO:0007669"/>
    <property type="project" value="InterPro"/>
</dbReference>
<evidence type="ECO:0000256" key="4">
    <source>
        <dbReference type="ARBA" id="ARBA00022840"/>
    </source>
</evidence>
<dbReference type="FunFam" id="2.40.30.330:FF:000002">
    <property type="entry name" value="Protein CLP1 homolog"/>
    <property type="match status" value="1"/>
</dbReference>
<dbReference type="InterPro" id="IPR038238">
    <property type="entry name" value="Clp1_C_sf"/>
</dbReference>
<keyword evidence="3" id="KW-0547">Nucleotide-binding</keyword>
<dbReference type="InterPro" id="IPR032319">
    <property type="entry name" value="CLP1_P"/>
</dbReference>
<dbReference type="Gene3D" id="3.40.50.300">
    <property type="entry name" value="P-loop containing nucleotide triphosphate hydrolases"/>
    <property type="match status" value="1"/>
</dbReference>
<evidence type="ECO:0000256" key="3">
    <source>
        <dbReference type="ARBA" id="ARBA00022741"/>
    </source>
</evidence>
<dbReference type="Pfam" id="PF16573">
    <property type="entry name" value="CLP1_N"/>
    <property type="match status" value="1"/>
</dbReference>
<dbReference type="Proteomes" id="UP001432027">
    <property type="component" value="Unassembled WGS sequence"/>
</dbReference>
<keyword evidence="5" id="KW-0539">Nucleus</keyword>
<comment type="subcellular location">
    <subcellularLocation>
        <location evidence="1">Nucleus</location>
    </subcellularLocation>
</comment>
<evidence type="ECO:0000259" key="8">
    <source>
        <dbReference type="Pfam" id="PF16575"/>
    </source>
</evidence>